<comment type="caution">
    <text evidence="1">The sequence shown here is derived from an EMBL/GenBank/DDBJ whole genome shotgun (WGS) entry which is preliminary data.</text>
</comment>
<evidence type="ECO:0000313" key="1">
    <source>
        <dbReference type="EMBL" id="PKM91310.1"/>
    </source>
</evidence>
<proteinExistence type="predicted"/>
<gene>
    <name evidence="1" type="ORF">CVU82_01785</name>
</gene>
<sequence>MKKVLEFLAFLKNRNEEYGSLEEVYSCQAIISLSFGSNNSLSNKYLSKIVLKIISRQAIPPILQGEVAECLHSNFLNIIKKNRKYLDTYEVCKQANEVCLKNDWKKIAIVAHPDHAWRVNKTLKKMRLETVIVNTNMVPYDKRSKQFWTRRRFFFIFREILVIIYYSIRKII</sequence>
<dbReference type="Proteomes" id="UP000233517">
    <property type="component" value="Unassembled WGS sequence"/>
</dbReference>
<dbReference type="AlphaFoldDB" id="A0A2N2E9A2"/>
<evidence type="ECO:0000313" key="2">
    <source>
        <dbReference type="Proteomes" id="UP000233517"/>
    </source>
</evidence>
<dbReference type="EMBL" id="PHAI01000002">
    <property type="protein sequence ID" value="PKM91310.1"/>
    <property type="molecule type" value="Genomic_DNA"/>
</dbReference>
<organism evidence="1 2">
    <name type="scientific">Candidatus Falkowbacteria bacterium HGW-Falkowbacteria-1</name>
    <dbReference type="NCBI Taxonomy" id="2013768"/>
    <lineage>
        <taxon>Bacteria</taxon>
        <taxon>Candidatus Falkowiibacteriota</taxon>
    </lineage>
</organism>
<protein>
    <recommendedName>
        <fullName evidence="3">DUF218 domain-containing protein</fullName>
    </recommendedName>
</protein>
<accession>A0A2N2E9A2</accession>
<name>A0A2N2E9A2_9BACT</name>
<reference evidence="1 2" key="1">
    <citation type="journal article" date="2017" name="ISME J.">
        <title>Potential for microbial H2 and metal transformations associated with novel bacteria and archaea in deep terrestrial subsurface sediments.</title>
        <authorList>
            <person name="Hernsdorf A.W."/>
            <person name="Amano Y."/>
            <person name="Miyakawa K."/>
            <person name="Ise K."/>
            <person name="Suzuki Y."/>
            <person name="Anantharaman K."/>
            <person name="Probst A."/>
            <person name="Burstein D."/>
            <person name="Thomas B.C."/>
            <person name="Banfield J.F."/>
        </authorList>
    </citation>
    <scope>NUCLEOTIDE SEQUENCE [LARGE SCALE GENOMIC DNA]</scope>
    <source>
        <strain evidence="1">HGW-Falkowbacteria-1</strain>
    </source>
</reference>
<evidence type="ECO:0008006" key="3">
    <source>
        <dbReference type="Google" id="ProtNLM"/>
    </source>
</evidence>